<evidence type="ECO:0000256" key="2">
    <source>
        <dbReference type="ARBA" id="ARBA00023125"/>
    </source>
</evidence>
<dbReference type="CDD" id="cd06170">
    <property type="entry name" value="LuxR_C_like"/>
    <property type="match status" value="1"/>
</dbReference>
<organism evidence="6 7">
    <name type="scientific">Marinobacter zhejiangensis</name>
    <dbReference type="NCBI Taxonomy" id="488535"/>
    <lineage>
        <taxon>Bacteria</taxon>
        <taxon>Pseudomonadati</taxon>
        <taxon>Pseudomonadota</taxon>
        <taxon>Gammaproteobacteria</taxon>
        <taxon>Pseudomonadales</taxon>
        <taxon>Marinobacteraceae</taxon>
        <taxon>Marinobacter</taxon>
    </lineage>
</organism>
<dbReference type="CDD" id="cd17535">
    <property type="entry name" value="REC_NarL-like"/>
    <property type="match status" value="1"/>
</dbReference>
<dbReference type="SUPFAM" id="SSF46894">
    <property type="entry name" value="C-terminal effector domain of the bipartite response regulators"/>
    <property type="match status" value="1"/>
</dbReference>
<dbReference type="SMART" id="SM00421">
    <property type="entry name" value="HTH_LUXR"/>
    <property type="match status" value="1"/>
</dbReference>
<dbReference type="Pfam" id="PF00196">
    <property type="entry name" value="GerE"/>
    <property type="match status" value="1"/>
</dbReference>
<dbReference type="InterPro" id="IPR051015">
    <property type="entry name" value="EvgA-like"/>
</dbReference>
<feature type="modified residue" description="4-aspartylphosphate" evidence="3">
    <location>
        <position position="90"/>
    </location>
</feature>
<gene>
    <name evidence="6" type="ORF">SAMN04487963_3705</name>
</gene>
<dbReference type="InterPro" id="IPR016032">
    <property type="entry name" value="Sig_transdc_resp-reg_C-effctor"/>
</dbReference>
<keyword evidence="2" id="KW-0238">DNA-binding</keyword>
<dbReference type="PRINTS" id="PR00038">
    <property type="entry name" value="HTHLUXR"/>
</dbReference>
<dbReference type="InterPro" id="IPR011006">
    <property type="entry name" value="CheY-like_superfamily"/>
</dbReference>
<name>A0A1I4TPW0_9GAMM</name>
<dbReference type="Proteomes" id="UP000198519">
    <property type="component" value="Unassembled WGS sequence"/>
</dbReference>
<feature type="domain" description="Response regulatory" evidence="5">
    <location>
        <begin position="39"/>
        <end position="157"/>
    </location>
</feature>
<reference evidence="7" key="1">
    <citation type="submission" date="2016-10" db="EMBL/GenBank/DDBJ databases">
        <authorList>
            <person name="Varghese N."/>
            <person name="Submissions S."/>
        </authorList>
    </citation>
    <scope>NUCLEOTIDE SEQUENCE [LARGE SCALE GENOMIC DNA]</scope>
    <source>
        <strain evidence="7">CGMCC 1.7061</strain>
    </source>
</reference>
<dbReference type="InterPro" id="IPR001789">
    <property type="entry name" value="Sig_transdc_resp-reg_receiver"/>
</dbReference>
<dbReference type="PANTHER" id="PTHR45566">
    <property type="entry name" value="HTH-TYPE TRANSCRIPTIONAL REGULATOR YHJB-RELATED"/>
    <property type="match status" value="1"/>
</dbReference>
<dbReference type="Gene3D" id="3.40.50.2300">
    <property type="match status" value="1"/>
</dbReference>
<dbReference type="SMART" id="SM00448">
    <property type="entry name" value="REC"/>
    <property type="match status" value="1"/>
</dbReference>
<dbReference type="PROSITE" id="PS50043">
    <property type="entry name" value="HTH_LUXR_2"/>
    <property type="match status" value="1"/>
</dbReference>
<dbReference type="GO" id="GO:0000160">
    <property type="term" value="P:phosphorelay signal transduction system"/>
    <property type="evidence" value="ECO:0007669"/>
    <property type="project" value="InterPro"/>
</dbReference>
<dbReference type="GO" id="GO:0006355">
    <property type="term" value="P:regulation of DNA-templated transcription"/>
    <property type="evidence" value="ECO:0007669"/>
    <property type="project" value="InterPro"/>
</dbReference>
<dbReference type="InterPro" id="IPR000792">
    <property type="entry name" value="Tscrpt_reg_LuxR_C"/>
</dbReference>
<dbReference type="EMBL" id="FOUE01000008">
    <property type="protein sequence ID" value="SFM78715.1"/>
    <property type="molecule type" value="Genomic_DNA"/>
</dbReference>
<accession>A0A1I4TPW0</accession>
<feature type="domain" description="HTH luxR-type" evidence="4">
    <location>
        <begin position="181"/>
        <end position="246"/>
    </location>
</feature>
<dbReference type="STRING" id="488535.SAMN04487963_3705"/>
<evidence type="ECO:0000313" key="6">
    <source>
        <dbReference type="EMBL" id="SFM78715.1"/>
    </source>
</evidence>
<evidence type="ECO:0000313" key="7">
    <source>
        <dbReference type="Proteomes" id="UP000198519"/>
    </source>
</evidence>
<dbReference type="PANTHER" id="PTHR45566:SF1">
    <property type="entry name" value="HTH-TYPE TRANSCRIPTIONAL REGULATOR YHJB-RELATED"/>
    <property type="match status" value="1"/>
</dbReference>
<dbReference type="InterPro" id="IPR058245">
    <property type="entry name" value="NreC/VraR/RcsB-like_REC"/>
</dbReference>
<evidence type="ECO:0000256" key="1">
    <source>
        <dbReference type="ARBA" id="ARBA00022553"/>
    </source>
</evidence>
<evidence type="ECO:0000259" key="4">
    <source>
        <dbReference type="PROSITE" id="PS50043"/>
    </source>
</evidence>
<keyword evidence="7" id="KW-1185">Reference proteome</keyword>
<protein>
    <submittedName>
        <fullName evidence="6">Two component transcriptional regulator, LuxR family</fullName>
    </submittedName>
</protein>
<dbReference type="SUPFAM" id="SSF52172">
    <property type="entry name" value="CheY-like"/>
    <property type="match status" value="1"/>
</dbReference>
<dbReference type="PROSITE" id="PS50110">
    <property type="entry name" value="RESPONSE_REGULATORY"/>
    <property type="match status" value="1"/>
</dbReference>
<sequence length="251" mass="27115">MHLFQMYPQVTVGGYFSMDSIDHGWKSRVQAAKPSVTTRILLVDDHLMFAEALSFMLEAEIAGTKTTVCQSTAAALEAMMAQVVDVILLDIELVAESGLGVLDMIGVVYPERKPRVLLCSAYERPVVIARAIEKGASGFASKSQSAAEIAQAIRQVLNGEIYLSPTIRDEVRPLLESGTGRSALLGLMSSRQLDILACLGEGLSNKQIAGFLNLSENTVKTHLKEIFDKLNVSSRTACVKKAVAEGLLTLT</sequence>
<dbReference type="Pfam" id="PF00072">
    <property type="entry name" value="Response_reg"/>
    <property type="match status" value="1"/>
</dbReference>
<proteinExistence type="predicted"/>
<evidence type="ECO:0000256" key="3">
    <source>
        <dbReference type="PROSITE-ProRule" id="PRU00169"/>
    </source>
</evidence>
<keyword evidence="1 3" id="KW-0597">Phosphoprotein</keyword>
<dbReference type="AlphaFoldDB" id="A0A1I4TPW0"/>
<evidence type="ECO:0000259" key="5">
    <source>
        <dbReference type="PROSITE" id="PS50110"/>
    </source>
</evidence>
<dbReference type="GO" id="GO:0003677">
    <property type="term" value="F:DNA binding"/>
    <property type="evidence" value="ECO:0007669"/>
    <property type="project" value="UniProtKB-KW"/>
</dbReference>